<proteinExistence type="predicted"/>
<dbReference type="Proteomes" id="UP000826271">
    <property type="component" value="Unassembled WGS sequence"/>
</dbReference>
<name>A0AAV6X8C0_9LAMI</name>
<accession>A0AAV6X8C0</accession>
<dbReference type="AlphaFoldDB" id="A0AAV6X8C0"/>
<comment type="caution">
    <text evidence="3">The sequence shown here is derived from an EMBL/GenBank/DDBJ whole genome shotgun (WGS) entry which is preliminary data.</text>
</comment>
<keyword evidence="4" id="KW-1185">Reference proteome</keyword>
<keyword evidence="2" id="KW-1133">Transmembrane helix</keyword>
<feature type="compositionally biased region" description="Low complexity" evidence="1">
    <location>
        <begin position="145"/>
        <end position="154"/>
    </location>
</feature>
<sequence>MEPADGDALPFWSPPSTTVLISPRRRSQPSPLLHPVALILAVPILILLVLFFILPPFLSHTSQILRPNSVKRGWDSLNILLVLFAVLCGVFAKRNDDVSEADRPEASSDGVPSFVNRPRRSVTSWLDFPDQKEYNKISSVNRAAAGGMRRSSSSYPDLREESMWHGGGDGGNRSRFFDDFEVNFHRSPLPEDLRRRGRRSREAEREEVAETLVKEIPVDKVEVSFSAAHPKSPATPPPPPPSSSAATLKRRRSTHSVPHKRKIERQRSEAELSENQQSAPPPPPPPELKSPDDTRETFRRKKIGTTKEIATAITSFRINTGKPPKPIKPSTQYYDNAVLIAPPSSLIPIPPPPPPPPFRMPEAKFVAQGDFVRILRAHSSRCSSPELEDVDIVSVKSEHEDNSSGPSITCPSPDVNVKADTFIARLRDEWRLEKINSVKEKRNSG</sequence>
<organism evidence="3 4">
    <name type="scientific">Buddleja alternifolia</name>
    <dbReference type="NCBI Taxonomy" id="168488"/>
    <lineage>
        <taxon>Eukaryota</taxon>
        <taxon>Viridiplantae</taxon>
        <taxon>Streptophyta</taxon>
        <taxon>Embryophyta</taxon>
        <taxon>Tracheophyta</taxon>
        <taxon>Spermatophyta</taxon>
        <taxon>Magnoliopsida</taxon>
        <taxon>eudicotyledons</taxon>
        <taxon>Gunneridae</taxon>
        <taxon>Pentapetalae</taxon>
        <taxon>asterids</taxon>
        <taxon>lamiids</taxon>
        <taxon>Lamiales</taxon>
        <taxon>Scrophulariaceae</taxon>
        <taxon>Buddlejeae</taxon>
        <taxon>Buddleja</taxon>
    </lineage>
</organism>
<evidence type="ECO:0000313" key="4">
    <source>
        <dbReference type="Proteomes" id="UP000826271"/>
    </source>
</evidence>
<evidence type="ECO:0000313" key="3">
    <source>
        <dbReference type="EMBL" id="KAG8376187.1"/>
    </source>
</evidence>
<feature type="compositionally biased region" description="Pro residues" evidence="1">
    <location>
        <begin position="279"/>
        <end position="288"/>
    </location>
</feature>
<dbReference type="PANTHER" id="PTHR33098">
    <property type="entry name" value="COTTON FIBER (DUF761)"/>
    <property type="match status" value="1"/>
</dbReference>
<dbReference type="Pfam" id="PF05553">
    <property type="entry name" value="DUF761"/>
    <property type="match status" value="1"/>
</dbReference>
<evidence type="ECO:0000256" key="1">
    <source>
        <dbReference type="SAM" id="MobiDB-lite"/>
    </source>
</evidence>
<keyword evidence="2" id="KW-0472">Membrane</keyword>
<feature type="region of interest" description="Disordered" evidence="1">
    <location>
        <begin position="145"/>
        <end position="170"/>
    </location>
</feature>
<feature type="compositionally biased region" description="Basic residues" evidence="1">
    <location>
        <begin position="248"/>
        <end position="264"/>
    </location>
</feature>
<reference evidence="3" key="1">
    <citation type="submission" date="2019-10" db="EMBL/GenBank/DDBJ databases">
        <authorList>
            <person name="Zhang R."/>
            <person name="Pan Y."/>
            <person name="Wang J."/>
            <person name="Ma R."/>
            <person name="Yu S."/>
        </authorList>
    </citation>
    <scope>NUCLEOTIDE SEQUENCE</scope>
    <source>
        <strain evidence="3">LA-IB0</strain>
        <tissue evidence="3">Leaf</tissue>
    </source>
</reference>
<feature type="compositionally biased region" description="Pro residues" evidence="1">
    <location>
        <begin position="233"/>
        <end position="242"/>
    </location>
</feature>
<dbReference type="PANTHER" id="PTHR33098:SF71">
    <property type="entry name" value="HYDROXYPROLINE-RICH GLYCOPROTEIN FAMILY PROTEIN"/>
    <property type="match status" value="1"/>
</dbReference>
<evidence type="ECO:0000256" key="2">
    <source>
        <dbReference type="SAM" id="Phobius"/>
    </source>
</evidence>
<dbReference type="EMBL" id="WHWC01000009">
    <property type="protein sequence ID" value="KAG8376187.1"/>
    <property type="molecule type" value="Genomic_DNA"/>
</dbReference>
<feature type="transmembrane region" description="Helical" evidence="2">
    <location>
        <begin position="32"/>
        <end position="54"/>
    </location>
</feature>
<protein>
    <submittedName>
        <fullName evidence="3">Uncharacterized protein</fullName>
    </submittedName>
</protein>
<gene>
    <name evidence="3" type="ORF">BUALT_Bualt09G0037100</name>
</gene>
<dbReference type="InterPro" id="IPR008480">
    <property type="entry name" value="DUF761_pln"/>
</dbReference>
<feature type="region of interest" description="Disordered" evidence="1">
    <location>
        <begin position="226"/>
        <end position="306"/>
    </location>
</feature>
<keyword evidence="2" id="KW-0812">Transmembrane</keyword>